<gene>
    <name evidence="2" type="ORF">Slati_1361400</name>
</gene>
<evidence type="ECO:0000313" key="2">
    <source>
        <dbReference type="EMBL" id="KAL0453833.1"/>
    </source>
</evidence>
<reference evidence="2" key="2">
    <citation type="journal article" date="2024" name="Plant">
        <title>Genomic evolution and insights into agronomic trait innovations of Sesamum species.</title>
        <authorList>
            <person name="Miao H."/>
            <person name="Wang L."/>
            <person name="Qu L."/>
            <person name="Liu H."/>
            <person name="Sun Y."/>
            <person name="Le M."/>
            <person name="Wang Q."/>
            <person name="Wei S."/>
            <person name="Zheng Y."/>
            <person name="Lin W."/>
            <person name="Duan Y."/>
            <person name="Cao H."/>
            <person name="Xiong S."/>
            <person name="Wang X."/>
            <person name="Wei L."/>
            <person name="Li C."/>
            <person name="Ma Q."/>
            <person name="Ju M."/>
            <person name="Zhao R."/>
            <person name="Li G."/>
            <person name="Mu C."/>
            <person name="Tian Q."/>
            <person name="Mei H."/>
            <person name="Zhang T."/>
            <person name="Gao T."/>
            <person name="Zhang H."/>
        </authorList>
    </citation>
    <scope>NUCLEOTIDE SEQUENCE</scope>
    <source>
        <strain evidence="2">KEN1</strain>
    </source>
</reference>
<reference evidence="2" key="1">
    <citation type="submission" date="2020-06" db="EMBL/GenBank/DDBJ databases">
        <authorList>
            <person name="Li T."/>
            <person name="Hu X."/>
            <person name="Zhang T."/>
            <person name="Song X."/>
            <person name="Zhang H."/>
            <person name="Dai N."/>
            <person name="Sheng W."/>
            <person name="Hou X."/>
            <person name="Wei L."/>
        </authorList>
    </citation>
    <scope>NUCLEOTIDE SEQUENCE</scope>
    <source>
        <strain evidence="2">KEN1</strain>
        <tissue evidence="2">Leaf</tissue>
    </source>
</reference>
<organism evidence="2">
    <name type="scientific">Sesamum latifolium</name>
    <dbReference type="NCBI Taxonomy" id="2727402"/>
    <lineage>
        <taxon>Eukaryota</taxon>
        <taxon>Viridiplantae</taxon>
        <taxon>Streptophyta</taxon>
        <taxon>Embryophyta</taxon>
        <taxon>Tracheophyta</taxon>
        <taxon>Spermatophyta</taxon>
        <taxon>Magnoliopsida</taxon>
        <taxon>eudicotyledons</taxon>
        <taxon>Gunneridae</taxon>
        <taxon>Pentapetalae</taxon>
        <taxon>asterids</taxon>
        <taxon>lamiids</taxon>
        <taxon>Lamiales</taxon>
        <taxon>Pedaliaceae</taxon>
        <taxon>Sesamum</taxon>
    </lineage>
</organism>
<evidence type="ECO:0000256" key="1">
    <source>
        <dbReference type="SAM" id="MobiDB-lite"/>
    </source>
</evidence>
<dbReference type="EMBL" id="JACGWN010000004">
    <property type="protein sequence ID" value="KAL0453833.1"/>
    <property type="molecule type" value="Genomic_DNA"/>
</dbReference>
<feature type="region of interest" description="Disordered" evidence="1">
    <location>
        <begin position="72"/>
        <end position="94"/>
    </location>
</feature>
<comment type="caution">
    <text evidence="2">The sequence shown here is derived from an EMBL/GenBank/DDBJ whole genome shotgun (WGS) entry which is preliminary data.</text>
</comment>
<feature type="compositionally biased region" description="Polar residues" evidence="1">
    <location>
        <begin position="75"/>
        <end position="87"/>
    </location>
</feature>
<dbReference type="AlphaFoldDB" id="A0AAW2XJT9"/>
<feature type="region of interest" description="Disordered" evidence="1">
    <location>
        <begin position="29"/>
        <end position="55"/>
    </location>
</feature>
<protein>
    <submittedName>
        <fullName evidence="2">Uncharacterized protein</fullName>
    </submittedName>
</protein>
<name>A0AAW2XJT9_9LAMI</name>
<accession>A0AAW2XJT9</accession>
<sequence>MKRQTWKVKCKFCGGLGHNKKGCTWRKSAEEFPAEDAPQPAPIAEDAPQPVPVPEDIPVAANVAKEIPIAKDFPSATQEVSQDASQKQGKEQGQGYPTLFLLPMQLRRHVVVDDQQRAFKLCSEQAKNTFVEAGK</sequence>
<proteinExistence type="predicted"/>